<proteinExistence type="predicted"/>
<evidence type="ECO:0000256" key="1">
    <source>
        <dbReference type="SAM" id="MobiDB-lite"/>
    </source>
</evidence>
<organism evidence="2 3">
    <name type="scientific">Jeotgalibacillus marinus</name>
    <dbReference type="NCBI Taxonomy" id="86667"/>
    <lineage>
        <taxon>Bacteria</taxon>
        <taxon>Bacillati</taxon>
        <taxon>Bacillota</taxon>
        <taxon>Bacilli</taxon>
        <taxon>Bacillales</taxon>
        <taxon>Caryophanaceae</taxon>
        <taxon>Jeotgalibacillus</taxon>
    </lineage>
</organism>
<gene>
    <name evidence="2" type="ORF">AB1471_12835</name>
</gene>
<evidence type="ECO:0000313" key="2">
    <source>
        <dbReference type="EMBL" id="MEW9502676.1"/>
    </source>
</evidence>
<accession>A0ABV3Q605</accession>
<dbReference type="EMBL" id="JBFMIA010000013">
    <property type="protein sequence ID" value="MEW9502676.1"/>
    <property type="molecule type" value="Genomic_DNA"/>
</dbReference>
<reference evidence="2 3" key="1">
    <citation type="journal article" date="1979" name="Int. J. Syst. Evol. Microbiol.">
        <title>Bacillus globisporus subsp. marinus subsp. nov.</title>
        <authorList>
            <person name="Liu H."/>
        </authorList>
    </citation>
    <scope>NUCLEOTIDE SEQUENCE [LARGE SCALE GENOMIC DNA]</scope>
    <source>
        <strain evidence="2 3">DSM 1297</strain>
    </source>
</reference>
<dbReference type="Pfam" id="PF14179">
    <property type="entry name" value="YppG"/>
    <property type="match status" value="1"/>
</dbReference>
<dbReference type="Proteomes" id="UP001556040">
    <property type="component" value="Unassembled WGS sequence"/>
</dbReference>
<evidence type="ECO:0000313" key="3">
    <source>
        <dbReference type="Proteomes" id="UP001556040"/>
    </source>
</evidence>
<name>A0ABV3Q605_9BACL</name>
<sequence>MFFGRPPGPPMPPGRPMPPMRPRQPMPQYSHVQPGRPLQGRPRIPLQGQPGRPLQGQQFQKKPNALLSHFKTDEGKFDFKKISSTAQQMHGLYNQMSPLLKFIKL</sequence>
<feature type="compositionally biased region" description="Pro residues" evidence="1">
    <location>
        <begin position="1"/>
        <end position="25"/>
    </location>
</feature>
<protein>
    <submittedName>
        <fullName evidence="2">YppG family protein</fullName>
    </submittedName>
</protein>
<feature type="region of interest" description="Disordered" evidence="1">
    <location>
        <begin position="1"/>
        <end position="59"/>
    </location>
</feature>
<feature type="compositionally biased region" description="Low complexity" evidence="1">
    <location>
        <begin position="45"/>
        <end position="59"/>
    </location>
</feature>
<comment type="caution">
    <text evidence="2">The sequence shown here is derived from an EMBL/GenBank/DDBJ whole genome shotgun (WGS) entry which is preliminary data.</text>
</comment>
<dbReference type="InterPro" id="IPR025555">
    <property type="entry name" value="YppG"/>
</dbReference>
<dbReference type="RefSeq" id="WP_367780164.1">
    <property type="nucleotide sequence ID" value="NZ_JBFMIA010000013.1"/>
</dbReference>
<keyword evidence="3" id="KW-1185">Reference proteome</keyword>